<keyword evidence="3" id="KW-1185">Reference proteome</keyword>
<dbReference type="EMBL" id="WIGN01000165">
    <property type="protein sequence ID" value="KAF6806146.1"/>
    <property type="molecule type" value="Genomic_DNA"/>
</dbReference>
<feature type="region of interest" description="Disordered" evidence="1">
    <location>
        <begin position="41"/>
        <end position="97"/>
    </location>
</feature>
<accession>A0A8H6MS37</accession>
<evidence type="ECO:0000256" key="1">
    <source>
        <dbReference type="SAM" id="MobiDB-lite"/>
    </source>
</evidence>
<dbReference type="AlphaFoldDB" id="A0A8H6MS37"/>
<name>A0A8H6MS37_9PEZI</name>
<dbReference type="Proteomes" id="UP000652219">
    <property type="component" value="Unassembled WGS sequence"/>
</dbReference>
<evidence type="ECO:0000313" key="3">
    <source>
        <dbReference type="Proteomes" id="UP000652219"/>
    </source>
</evidence>
<comment type="caution">
    <text evidence="2">The sequence shown here is derived from an EMBL/GenBank/DDBJ whole genome shotgun (WGS) entry which is preliminary data.</text>
</comment>
<organism evidence="2 3">
    <name type="scientific">Colletotrichum sojae</name>
    <dbReference type="NCBI Taxonomy" id="2175907"/>
    <lineage>
        <taxon>Eukaryota</taxon>
        <taxon>Fungi</taxon>
        <taxon>Dikarya</taxon>
        <taxon>Ascomycota</taxon>
        <taxon>Pezizomycotina</taxon>
        <taxon>Sordariomycetes</taxon>
        <taxon>Hypocreomycetidae</taxon>
        <taxon>Glomerellales</taxon>
        <taxon>Glomerellaceae</taxon>
        <taxon>Colletotrichum</taxon>
        <taxon>Colletotrichum orchidearum species complex</taxon>
    </lineage>
</organism>
<evidence type="ECO:0000313" key="2">
    <source>
        <dbReference type="EMBL" id="KAF6806146.1"/>
    </source>
</evidence>
<protein>
    <submittedName>
        <fullName evidence="2">Uncharacterized protein</fullName>
    </submittedName>
</protein>
<reference evidence="2 3" key="1">
    <citation type="journal article" date="2020" name="Phytopathology">
        <title>Genome Sequence Resources of Colletotrichum truncatum, C. plurivorum, C. musicola, and C. sojae: Four Species Pathogenic to Soybean (Glycine max).</title>
        <authorList>
            <person name="Rogerio F."/>
            <person name="Boufleur T.R."/>
            <person name="Ciampi-Guillardi M."/>
            <person name="Sukno S.A."/>
            <person name="Thon M.R."/>
            <person name="Massola Junior N.S."/>
            <person name="Baroncelli R."/>
        </authorList>
    </citation>
    <scope>NUCLEOTIDE SEQUENCE [LARGE SCALE GENOMIC DNA]</scope>
    <source>
        <strain evidence="2 3">LFN0009</strain>
    </source>
</reference>
<proteinExistence type="predicted"/>
<sequence length="97" mass="10407">MLAHDWSVLRVGGDMTFSVSSVCYSTPLRMCGETPPVGARLRDGNSGGYGVVPKSTAQSQAVRNGGPPPRSRLPMSPGNVRPEAAETKASRRRRRPK</sequence>
<gene>
    <name evidence="2" type="ORF">CSOJ01_09002</name>
</gene>